<dbReference type="RefSeq" id="WP_250921693.1">
    <property type="nucleotide sequence ID" value="NZ_JAMQAW010000030.1"/>
</dbReference>
<dbReference type="Proteomes" id="UP001431429">
    <property type="component" value="Unassembled WGS sequence"/>
</dbReference>
<evidence type="ECO:0000259" key="3">
    <source>
        <dbReference type="Pfam" id="PF02342"/>
    </source>
</evidence>
<evidence type="ECO:0000313" key="5">
    <source>
        <dbReference type="Proteomes" id="UP001431429"/>
    </source>
</evidence>
<dbReference type="CDD" id="cd06974">
    <property type="entry name" value="TerD_like"/>
    <property type="match status" value="1"/>
</dbReference>
<accession>A0ABT0UW01</accession>
<sequence>MRELAKGGNASVEGSLLTVELQRTSEPVDLTALLIYADGKVRSDADMVFFNQPSAGDGAVRHMAAEGDTSERIMVEPLGVSPSVERVVLVGSCDSDDANRTFAQVAELSIRVTQEGAEPLRFQVPPMTDGERAAVLLELYRRGDGWKVRAVGQGYSSGLAGVATDFGIEVEEEPAEEPPAQPVTLIPALTIPPGDPSVAATAPGGTAAPAAPADQGGAATSAVAPAPTAVSAPEPGAPLPSPPMSLTKPPLGRLSLDKGSQAVFSLDKNDRGLEIVATLDWDGGSDRRRARGADLDFYALFVPAAKALQGLSPAGTRVQSGHAPKGTPFRPSSEVPPPAVEEPEGRKRWRRFKQANIPKNADVVYYKRLGSLESGPHIQLDGDSKTPGRETIRITRPDEHGYVLFCAYSALSNGSGSFLSFGAKVVIDDGHGSVVTVPLFEETETSYWVAIALVDFTTPEGAAIRHIEAYSNEATEKRPVLHLDGTVEMDAGPVEFKNF</sequence>
<protein>
    <submittedName>
        <fullName evidence="4">TerD family protein</fullName>
    </submittedName>
</protein>
<comment type="caution">
    <text evidence="4">The sequence shown here is derived from an EMBL/GenBank/DDBJ whole genome shotgun (WGS) entry which is preliminary data.</text>
</comment>
<dbReference type="PANTHER" id="PTHR32097">
    <property type="entry name" value="CAMP-BINDING PROTEIN 1-RELATED"/>
    <property type="match status" value="1"/>
</dbReference>
<dbReference type="InterPro" id="IPR051324">
    <property type="entry name" value="Stress/Tellurium_Resist"/>
</dbReference>
<feature type="region of interest" description="Disordered" evidence="2">
    <location>
        <begin position="314"/>
        <end position="347"/>
    </location>
</feature>
<gene>
    <name evidence="4" type="ORF">NBG84_24230</name>
</gene>
<organism evidence="4 5">
    <name type="scientific">Streptomyces albipurpureus</name>
    <dbReference type="NCBI Taxonomy" id="2897419"/>
    <lineage>
        <taxon>Bacteria</taxon>
        <taxon>Bacillati</taxon>
        <taxon>Actinomycetota</taxon>
        <taxon>Actinomycetes</taxon>
        <taxon>Kitasatosporales</taxon>
        <taxon>Streptomycetaceae</taxon>
        <taxon>Streptomyces</taxon>
    </lineage>
</organism>
<evidence type="ECO:0000256" key="1">
    <source>
        <dbReference type="ARBA" id="ARBA00008775"/>
    </source>
</evidence>
<evidence type="ECO:0000313" key="4">
    <source>
        <dbReference type="EMBL" id="MCM2391361.1"/>
    </source>
</evidence>
<feature type="compositionally biased region" description="Low complexity" evidence="2">
    <location>
        <begin position="199"/>
        <end position="234"/>
    </location>
</feature>
<dbReference type="PANTHER" id="PTHR32097:SF4">
    <property type="entry name" value="GENERAL STRESS PROTEIN 16U"/>
    <property type="match status" value="1"/>
</dbReference>
<reference evidence="4" key="1">
    <citation type="submission" date="2022-06" db="EMBL/GenBank/DDBJ databases">
        <title>Genome public.</title>
        <authorList>
            <person name="Sun Q."/>
        </authorList>
    </citation>
    <scope>NUCLEOTIDE SEQUENCE</scope>
    <source>
        <strain evidence="4">CWNU-1</strain>
    </source>
</reference>
<proteinExistence type="inferred from homology"/>
<dbReference type="EMBL" id="JAMQAW010000030">
    <property type="protein sequence ID" value="MCM2391361.1"/>
    <property type="molecule type" value="Genomic_DNA"/>
</dbReference>
<dbReference type="Pfam" id="PF02342">
    <property type="entry name" value="TerD"/>
    <property type="match status" value="1"/>
</dbReference>
<keyword evidence="5" id="KW-1185">Reference proteome</keyword>
<comment type="similarity">
    <text evidence="1">Belongs to the CAPAB/TerDEXZ family.</text>
</comment>
<dbReference type="Gene3D" id="2.60.60.30">
    <property type="entry name" value="sav2460 like domains"/>
    <property type="match status" value="1"/>
</dbReference>
<dbReference type="InterPro" id="IPR003325">
    <property type="entry name" value="TerD"/>
</dbReference>
<feature type="domain" description="TerD" evidence="3">
    <location>
        <begin position="25"/>
        <end position="166"/>
    </location>
</feature>
<name>A0ABT0UW01_9ACTN</name>
<evidence type="ECO:0000256" key="2">
    <source>
        <dbReference type="SAM" id="MobiDB-lite"/>
    </source>
</evidence>
<feature type="region of interest" description="Disordered" evidence="2">
    <location>
        <begin position="192"/>
        <end position="252"/>
    </location>
</feature>